<dbReference type="Gene3D" id="3.30.1240.10">
    <property type="match status" value="1"/>
</dbReference>
<dbReference type="SUPFAM" id="SSF52540">
    <property type="entry name" value="P-loop containing nucleoside triphosphate hydrolases"/>
    <property type="match status" value="1"/>
</dbReference>
<dbReference type="Gene3D" id="3.40.50.300">
    <property type="entry name" value="P-loop containing nucleotide triphosphate hydrolases"/>
    <property type="match status" value="1"/>
</dbReference>
<dbReference type="Pfam" id="PF08282">
    <property type="entry name" value="Hydrolase_3"/>
    <property type="match status" value="1"/>
</dbReference>
<dbReference type="PANTHER" id="PTHR10000:SF8">
    <property type="entry name" value="HAD SUPERFAMILY HYDROLASE-LIKE, TYPE 3"/>
    <property type="match status" value="1"/>
</dbReference>
<dbReference type="KEGG" id="mds:MDIS_02005"/>
<dbReference type="RefSeq" id="WP_044635407.1">
    <property type="nucleotide sequence ID" value="NZ_CP007229.1"/>
</dbReference>
<dbReference type="GO" id="GO:0000287">
    <property type="term" value="F:magnesium ion binding"/>
    <property type="evidence" value="ECO:0007669"/>
    <property type="project" value="TreeGrafter"/>
</dbReference>
<dbReference type="NCBIfam" id="TIGR01484">
    <property type="entry name" value="HAD-SF-IIB"/>
    <property type="match status" value="1"/>
</dbReference>
<accession>A0AAJ5NLD5</accession>
<dbReference type="Proteomes" id="UP000289629">
    <property type="component" value="Chromosome"/>
</dbReference>
<dbReference type="InterPro" id="IPR023214">
    <property type="entry name" value="HAD_sf"/>
</dbReference>
<sequence length="447" mass="52102">MLYKIGFFDLDGTLLDIGRGRNAKISEKNRQSLNKLAKNCMVVISTGRKFTSEVAIIGQKISAKFYVCQNGAQIFNENFKLLFEATIDAEIVNQIVFLVKKFKFIISFNSKIFYSKNFLVKFLAKFSKNFQFKSINEIFVPEKVRKILILSPCVFKIKKIKYILKKMFSQYIEISTINQGYAIEITDIQASKGKAVDFIAKFTNVSLNHTFHIGDSENDISTKNFVKTLIIMKSAKKKIKKIAHFVGYRRKLGGVAKSLENLIFRPKSVAVVGYYASGKTTFLKNIEKSGYSVLYTDDFFANCYSTNGKCFEAIKEIRADFVNENYLDKNKIRDFMLENEGNRNLIEKTVYPFLEEHLSKNHYHFVEIPNLWTENANFLQFFSKVVWIKTSKKQQLLNIENKKVKNSVSHKNQALNSNKIKFYDVKISHRKWKKRHFFTKFFHKIFK</sequence>
<dbReference type="InterPro" id="IPR036412">
    <property type="entry name" value="HAD-like_sf"/>
</dbReference>
<dbReference type="EMBL" id="LR214971">
    <property type="protein sequence ID" value="VEU61786.1"/>
    <property type="molecule type" value="Genomic_DNA"/>
</dbReference>
<keyword evidence="2" id="KW-0378">Hydrolase</keyword>
<dbReference type="InterPro" id="IPR006379">
    <property type="entry name" value="HAD-SF_hydro_IIB"/>
</dbReference>
<dbReference type="PANTHER" id="PTHR10000">
    <property type="entry name" value="PHOSPHOSERINE PHOSPHATASE"/>
    <property type="match status" value="1"/>
</dbReference>
<evidence type="ECO:0000313" key="2">
    <source>
        <dbReference type="EMBL" id="VEU61786.1"/>
    </source>
</evidence>
<dbReference type="InterPro" id="IPR027417">
    <property type="entry name" value="P-loop_NTPase"/>
</dbReference>
<protein>
    <submittedName>
        <fullName evidence="2">COF family HAD hydrolase protein</fullName>
        <ecNumber evidence="2">3.-.-.-</ecNumber>
    </submittedName>
</protein>
<dbReference type="AlphaFoldDB" id="A0AAJ5NLD5"/>
<dbReference type="GO" id="GO:0016791">
    <property type="term" value="F:phosphatase activity"/>
    <property type="evidence" value="ECO:0007669"/>
    <property type="project" value="TreeGrafter"/>
</dbReference>
<dbReference type="Gene3D" id="3.40.50.1000">
    <property type="entry name" value="HAD superfamily/HAD-like"/>
    <property type="match status" value="1"/>
</dbReference>
<proteinExistence type="predicted"/>
<dbReference type="GO" id="GO:0005829">
    <property type="term" value="C:cytosol"/>
    <property type="evidence" value="ECO:0007669"/>
    <property type="project" value="TreeGrafter"/>
</dbReference>
<dbReference type="SUPFAM" id="SSF56784">
    <property type="entry name" value="HAD-like"/>
    <property type="match status" value="1"/>
</dbReference>
<evidence type="ECO:0000313" key="3">
    <source>
        <dbReference type="Proteomes" id="UP000289629"/>
    </source>
</evidence>
<organism evidence="2 3">
    <name type="scientific">Mesomycoplasma dispar</name>
    <dbReference type="NCBI Taxonomy" id="86660"/>
    <lineage>
        <taxon>Bacteria</taxon>
        <taxon>Bacillati</taxon>
        <taxon>Mycoplasmatota</taxon>
        <taxon>Mycoplasmoidales</taxon>
        <taxon>Metamycoplasmataceae</taxon>
        <taxon>Mesomycoplasma</taxon>
    </lineage>
</organism>
<dbReference type="EC" id="3.-.-.-" evidence="2"/>
<comment type="cofactor">
    <cofactor evidence="1">
        <name>Mg(2+)</name>
        <dbReference type="ChEBI" id="CHEBI:18420"/>
    </cofactor>
</comment>
<gene>
    <name evidence="2" type="ORF">NCTC10125_00389</name>
</gene>
<name>A0AAJ5NLD5_9BACT</name>
<reference evidence="2 3" key="1">
    <citation type="submission" date="2019-01" db="EMBL/GenBank/DDBJ databases">
        <authorList>
            <consortium name="Pathogen Informatics"/>
        </authorList>
    </citation>
    <scope>NUCLEOTIDE SEQUENCE [LARGE SCALE GENOMIC DNA]</scope>
    <source>
        <strain evidence="2 3">NCTC10125</strain>
    </source>
</reference>
<evidence type="ECO:0000256" key="1">
    <source>
        <dbReference type="ARBA" id="ARBA00001946"/>
    </source>
</evidence>